<protein>
    <recommendedName>
        <fullName evidence="2">Clan AA aspartic protease, AF_0612 family</fullName>
    </recommendedName>
</protein>
<sequence length="147" mass="16201">MGKITANVSITNLFDREDRIRCDAFVDTDSAHMVLPSAWKERLGNLDTIETVDCETATQQLVKGDICGPVEIKIEGFRPIYSEVLFVDMTPADGIYEPLIGYIVLEQAQAAVDMLRHRLLHVGKVDLKRANVAQAGALPMSPISKMG</sequence>
<evidence type="ECO:0008006" key="2">
    <source>
        <dbReference type="Google" id="ProtNLM"/>
    </source>
</evidence>
<reference evidence="1" key="1">
    <citation type="submission" date="2019-02" db="EMBL/GenBank/DDBJ databases">
        <authorList>
            <person name="Gruber-Vodicka R. H."/>
            <person name="Seah K. B. B."/>
        </authorList>
    </citation>
    <scope>NUCLEOTIDE SEQUENCE</scope>
    <source>
        <strain evidence="1">BECK_S313</strain>
    </source>
</reference>
<name>A0A450W503_9GAMM</name>
<evidence type="ECO:0000313" key="1">
    <source>
        <dbReference type="EMBL" id="VFK12122.1"/>
    </source>
</evidence>
<dbReference type="EMBL" id="CAADFK010000030">
    <property type="protein sequence ID" value="VFK12122.1"/>
    <property type="molecule type" value="Genomic_DNA"/>
</dbReference>
<proteinExistence type="predicted"/>
<dbReference type="AlphaFoldDB" id="A0A450W503"/>
<organism evidence="1">
    <name type="scientific">Candidatus Kentrum sp. LPFa</name>
    <dbReference type="NCBI Taxonomy" id="2126335"/>
    <lineage>
        <taxon>Bacteria</taxon>
        <taxon>Pseudomonadati</taxon>
        <taxon>Pseudomonadota</taxon>
        <taxon>Gammaproteobacteria</taxon>
        <taxon>Candidatus Kentrum</taxon>
    </lineage>
</organism>
<accession>A0A450W503</accession>
<gene>
    <name evidence="1" type="ORF">BECKLPF1236B_GA0070989_10303</name>
</gene>